<dbReference type="InterPro" id="IPR018060">
    <property type="entry name" value="HTH_AraC"/>
</dbReference>
<dbReference type="Proteomes" id="UP000426772">
    <property type="component" value="Unassembled WGS sequence"/>
</dbReference>
<comment type="caution">
    <text evidence="4">The sequence shown here is derived from an EMBL/GenBank/DDBJ whole genome shotgun (WGS) entry which is preliminary data.</text>
</comment>
<dbReference type="Gene3D" id="1.10.10.60">
    <property type="entry name" value="Homeodomain-like"/>
    <property type="match status" value="1"/>
</dbReference>
<dbReference type="SUPFAM" id="SSF46689">
    <property type="entry name" value="Homeodomain-like"/>
    <property type="match status" value="1"/>
</dbReference>
<evidence type="ECO:0000259" key="3">
    <source>
        <dbReference type="PROSITE" id="PS01124"/>
    </source>
</evidence>
<dbReference type="RefSeq" id="WP_147788754.1">
    <property type="nucleotide sequence ID" value="NZ_RCNL01000002.1"/>
</dbReference>
<gene>
    <name evidence="4" type="ORF">D9O29_05885</name>
</gene>
<sequence>MRNTKSYISERICLIAKRLLTHTTASVSAISQILRFDEPAHCIRFFKNTVGLPPERFRESV</sequence>
<dbReference type="InterPro" id="IPR009057">
    <property type="entry name" value="Homeodomain-like_sf"/>
</dbReference>
<keyword evidence="1" id="KW-0805">Transcription regulation</keyword>
<dbReference type="Pfam" id="PF12833">
    <property type="entry name" value="HTH_18"/>
    <property type="match status" value="1"/>
</dbReference>
<keyword evidence="5" id="KW-1185">Reference proteome</keyword>
<evidence type="ECO:0000313" key="5">
    <source>
        <dbReference type="Proteomes" id="UP000426772"/>
    </source>
</evidence>
<dbReference type="PROSITE" id="PS01124">
    <property type="entry name" value="HTH_ARAC_FAMILY_2"/>
    <property type="match status" value="1"/>
</dbReference>
<keyword evidence="2" id="KW-0804">Transcription</keyword>
<evidence type="ECO:0000313" key="4">
    <source>
        <dbReference type="EMBL" id="TXL79798.1"/>
    </source>
</evidence>
<reference evidence="4 5" key="1">
    <citation type="submission" date="2018-10" db="EMBL/GenBank/DDBJ databases">
        <title>Draft genome sequence of Pantoea vagans isolated from corpses of the sugarcane aphid Melanaphis sacchari Zehntner.</title>
        <authorList>
            <person name="Toledo E."/>
            <person name="Pena G."/>
            <person name="Lozano L."/>
        </authorList>
    </citation>
    <scope>NUCLEOTIDE SEQUENCE [LARGE SCALE GENOMIC DNA]</scope>
    <source>
        <strain evidence="4 5">ET-90</strain>
    </source>
</reference>
<organism evidence="4 5">
    <name type="scientific">Pantoea vagans</name>
    <dbReference type="NCBI Taxonomy" id="470934"/>
    <lineage>
        <taxon>Bacteria</taxon>
        <taxon>Pseudomonadati</taxon>
        <taxon>Pseudomonadota</taxon>
        <taxon>Gammaproteobacteria</taxon>
        <taxon>Enterobacterales</taxon>
        <taxon>Erwiniaceae</taxon>
        <taxon>Pantoea</taxon>
    </lineage>
</organism>
<evidence type="ECO:0000256" key="2">
    <source>
        <dbReference type="ARBA" id="ARBA00023163"/>
    </source>
</evidence>
<name>A0ABY3LIV3_9GAMM</name>
<proteinExistence type="predicted"/>
<feature type="domain" description="HTH araC/xylS-type" evidence="3">
    <location>
        <begin position="1"/>
        <end position="60"/>
    </location>
</feature>
<dbReference type="EMBL" id="RCNL01000002">
    <property type="protein sequence ID" value="TXL79798.1"/>
    <property type="molecule type" value="Genomic_DNA"/>
</dbReference>
<protein>
    <submittedName>
        <fullName evidence="4">AraC family transcriptional regulator</fullName>
    </submittedName>
</protein>
<evidence type="ECO:0000256" key="1">
    <source>
        <dbReference type="ARBA" id="ARBA00023015"/>
    </source>
</evidence>
<accession>A0ABY3LIV3</accession>